<dbReference type="InterPro" id="IPR028261">
    <property type="entry name" value="DPD_II"/>
</dbReference>
<feature type="non-terminal residue" evidence="4">
    <location>
        <position position="355"/>
    </location>
</feature>
<dbReference type="InterPro" id="IPR051394">
    <property type="entry name" value="Glutamate_Synthase"/>
</dbReference>
<dbReference type="Pfam" id="PF14691">
    <property type="entry name" value="Fer4_20"/>
    <property type="match status" value="1"/>
</dbReference>
<reference evidence="4" key="2">
    <citation type="journal article" date="2021" name="PeerJ">
        <title>Extensive microbial diversity within the chicken gut microbiome revealed by metagenomics and culture.</title>
        <authorList>
            <person name="Gilroy R."/>
            <person name="Ravi A."/>
            <person name="Getino M."/>
            <person name="Pursley I."/>
            <person name="Horton D.L."/>
            <person name="Alikhan N.F."/>
            <person name="Baker D."/>
            <person name="Gharbi K."/>
            <person name="Hall N."/>
            <person name="Watson M."/>
            <person name="Adriaenssens E.M."/>
            <person name="Foster-Nyarko E."/>
            <person name="Jarju S."/>
            <person name="Secka A."/>
            <person name="Antonio M."/>
            <person name="Oren A."/>
            <person name="Chaudhuri R.R."/>
            <person name="La Ragione R."/>
            <person name="Hildebrand F."/>
            <person name="Pallen M.J."/>
        </authorList>
    </citation>
    <scope>NUCLEOTIDE SEQUENCE</scope>
    <source>
        <strain evidence="4">ChiHjej9B8-7071</strain>
    </source>
</reference>
<evidence type="ECO:0000256" key="1">
    <source>
        <dbReference type="SAM" id="MobiDB-lite"/>
    </source>
</evidence>
<evidence type="ECO:0000259" key="3">
    <source>
        <dbReference type="Pfam" id="PF14691"/>
    </source>
</evidence>
<dbReference type="PRINTS" id="PR00419">
    <property type="entry name" value="ADXRDTASE"/>
</dbReference>
<dbReference type="SUPFAM" id="SSF51971">
    <property type="entry name" value="Nucleotide-binding domain"/>
    <property type="match status" value="1"/>
</dbReference>
<evidence type="ECO:0000259" key="2">
    <source>
        <dbReference type="Pfam" id="PF07992"/>
    </source>
</evidence>
<dbReference type="PANTHER" id="PTHR43100:SF1">
    <property type="entry name" value="GLUTAMATE SYNTHASE [NADPH] SMALL CHAIN"/>
    <property type="match status" value="1"/>
</dbReference>
<accession>A0A9D1AB52</accession>
<evidence type="ECO:0000313" key="4">
    <source>
        <dbReference type="EMBL" id="HIR10413.1"/>
    </source>
</evidence>
<organism evidence="4 5">
    <name type="scientific">Candidatus Avoscillospira stercoripullorum</name>
    <dbReference type="NCBI Taxonomy" id="2840709"/>
    <lineage>
        <taxon>Bacteria</taxon>
        <taxon>Bacillati</taxon>
        <taxon>Bacillota</taxon>
        <taxon>Clostridia</taxon>
        <taxon>Eubacteriales</taxon>
        <taxon>Oscillospiraceae</taxon>
        <taxon>Oscillospiraceae incertae sedis</taxon>
        <taxon>Candidatus Avoscillospira</taxon>
    </lineage>
</organism>
<protein>
    <submittedName>
        <fullName evidence="4">Glutamate synthase subunit beta</fullName>
    </submittedName>
</protein>
<dbReference type="Pfam" id="PF07992">
    <property type="entry name" value="Pyr_redox_2"/>
    <property type="match status" value="1"/>
</dbReference>
<dbReference type="Gene3D" id="3.50.50.60">
    <property type="entry name" value="FAD/NAD(P)-binding domain"/>
    <property type="match status" value="1"/>
</dbReference>
<feature type="compositionally biased region" description="Basic and acidic residues" evidence="1">
    <location>
        <begin position="10"/>
        <end position="21"/>
    </location>
</feature>
<dbReference type="Gene3D" id="1.10.1060.10">
    <property type="entry name" value="Alpha-helical ferredoxin"/>
    <property type="match status" value="1"/>
</dbReference>
<feature type="domain" description="FAD/NAD(P)-binding" evidence="2">
    <location>
        <begin position="154"/>
        <end position="325"/>
    </location>
</feature>
<dbReference type="InterPro" id="IPR009051">
    <property type="entry name" value="Helical_ferredxn"/>
</dbReference>
<proteinExistence type="predicted"/>
<dbReference type="InterPro" id="IPR036188">
    <property type="entry name" value="FAD/NAD-bd_sf"/>
</dbReference>
<dbReference type="GO" id="GO:0016491">
    <property type="term" value="F:oxidoreductase activity"/>
    <property type="evidence" value="ECO:0007669"/>
    <property type="project" value="InterPro"/>
</dbReference>
<dbReference type="GO" id="GO:0051536">
    <property type="term" value="F:iron-sulfur cluster binding"/>
    <property type="evidence" value="ECO:0007669"/>
    <property type="project" value="InterPro"/>
</dbReference>
<name>A0A9D1AB52_9FIRM</name>
<feature type="region of interest" description="Disordered" evidence="1">
    <location>
        <begin position="1"/>
        <end position="21"/>
    </location>
</feature>
<dbReference type="EMBL" id="DVGD01000281">
    <property type="protein sequence ID" value="HIR10413.1"/>
    <property type="molecule type" value="Genomic_DNA"/>
</dbReference>
<gene>
    <name evidence="4" type="ORF">IAA70_08405</name>
</gene>
<reference evidence="4" key="1">
    <citation type="submission" date="2020-10" db="EMBL/GenBank/DDBJ databases">
        <authorList>
            <person name="Gilroy R."/>
        </authorList>
    </citation>
    <scope>NUCLEOTIDE SEQUENCE</scope>
    <source>
        <strain evidence="4">ChiHjej9B8-7071</strain>
    </source>
</reference>
<dbReference type="Gene3D" id="3.40.50.720">
    <property type="entry name" value="NAD(P)-binding Rossmann-like Domain"/>
    <property type="match status" value="1"/>
</dbReference>
<comment type="caution">
    <text evidence="4">The sequence shown here is derived from an EMBL/GenBank/DDBJ whole genome shotgun (WGS) entry which is preliminary data.</text>
</comment>
<evidence type="ECO:0000313" key="5">
    <source>
        <dbReference type="Proteomes" id="UP000824258"/>
    </source>
</evidence>
<dbReference type="Proteomes" id="UP000824258">
    <property type="component" value="Unassembled WGS sequence"/>
</dbReference>
<dbReference type="AlphaFoldDB" id="A0A9D1AB52"/>
<feature type="domain" description="Dihydroprymidine dehydrogenase" evidence="3">
    <location>
        <begin position="24"/>
        <end position="139"/>
    </location>
</feature>
<dbReference type="SUPFAM" id="SSF46548">
    <property type="entry name" value="alpha-helical ferredoxin"/>
    <property type="match status" value="1"/>
</dbReference>
<dbReference type="InterPro" id="IPR023753">
    <property type="entry name" value="FAD/NAD-binding_dom"/>
</dbReference>
<dbReference type="PANTHER" id="PTHR43100">
    <property type="entry name" value="GLUTAMATE SYNTHASE [NADPH] SMALL CHAIN"/>
    <property type="match status" value="1"/>
</dbReference>
<sequence>MGKPTGFMDYARREDPARPAGERIGDFEEFHFALSKEERQKQGGRCMNCGVPFCQSGMTLEGKVYGCPLHNLIPEWNDMTWQGNGGHALSRLLKTNNFPEFTGRVCPALCETACVCGMNGQSVTIRENERTIIENAFHQGLMEPRIPAARSDKTVAVVGSGPCGLAAADLLNRRGHTVTVFERDDRLGGLLMYGIPNMKLDKSVILRRIDLMAREGVRFRVGANVDEAMAKTLLSEFDAVILACGATEPRIFPQAGAVPGVSYALPYLKEATRALLGHPSDESLTAAGKRVVVVGAGDTSADCVATAIRQGAVSVTQLIRKPRELVEDRENLWGNPIPFRDYAEEEAVAKFGESP</sequence>